<dbReference type="InterPro" id="IPR039537">
    <property type="entry name" value="Retrotran_Ty1/copia-like"/>
</dbReference>
<protein>
    <submittedName>
        <fullName evidence="6">Retrotransposon protein, putative, ty1-copia subclass</fullName>
    </submittedName>
</protein>
<comment type="caution">
    <text evidence="6">The sequence shown here is derived from an EMBL/GenBank/DDBJ whole genome shotgun (WGS) entry which is preliminary data.</text>
</comment>
<dbReference type="CDD" id="cd09272">
    <property type="entry name" value="RNase_HI_RT_Ty1"/>
    <property type="match status" value="1"/>
</dbReference>
<evidence type="ECO:0000259" key="3">
    <source>
        <dbReference type="Pfam" id="PF03732"/>
    </source>
</evidence>
<evidence type="ECO:0000259" key="5">
    <source>
        <dbReference type="Pfam" id="PF13976"/>
    </source>
</evidence>
<dbReference type="Pfam" id="PF03732">
    <property type="entry name" value="Retrotrans_gag"/>
    <property type="match status" value="1"/>
</dbReference>
<organism evidence="6 7">
    <name type="scientific">Tanacetum coccineum</name>
    <dbReference type="NCBI Taxonomy" id="301880"/>
    <lineage>
        <taxon>Eukaryota</taxon>
        <taxon>Viridiplantae</taxon>
        <taxon>Streptophyta</taxon>
        <taxon>Embryophyta</taxon>
        <taxon>Tracheophyta</taxon>
        <taxon>Spermatophyta</taxon>
        <taxon>Magnoliopsida</taxon>
        <taxon>eudicotyledons</taxon>
        <taxon>Gunneridae</taxon>
        <taxon>Pentapetalae</taxon>
        <taxon>asterids</taxon>
        <taxon>campanulids</taxon>
        <taxon>Asterales</taxon>
        <taxon>Asteraceae</taxon>
        <taxon>Asteroideae</taxon>
        <taxon>Anthemideae</taxon>
        <taxon>Anthemidinae</taxon>
        <taxon>Tanacetum</taxon>
    </lineage>
</organism>
<dbReference type="EMBL" id="BQNB010020415">
    <property type="protein sequence ID" value="GJT95703.1"/>
    <property type="molecule type" value="Genomic_DNA"/>
</dbReference>
<gene>
    <name evidence="6" type="ORF">Tco_1091221</name>
</gene>
<feature type="domain" description="Retrotransposon gag" evidence="3">
    <location>
        <begin position="979"/>
        <end position="1037"/>
    </location>
</feature>
<evidence type="ECO:0000259" key="4">
    <source>
        <dbReference type="Pfam" id="PF07727"/>
    </source>
</evidence>
<dbReference type="InterPro" id="IPR043502">
    <property type="entry name" value="DNA/RNA_pol_sf"/>
</dbReference>
<evidence type="ECO:0000313" key="6">
    <source>
        <dbReference type="EMBL" id="GJT95703.1"/>
    </source>
</evidence>
<reference evidence="6" key="2">
    <citation type="submission" date="2022-01" db="EMBL/GenBank/DDBJ databases">
        <authorList>
            <person name="Yamashiro T."/>
            <person name="Shiraishi A."/>
            <person name="Satake H."/>
            <person name="Nakayama K."/>
        </authorList>
    </citation>
    <scope>NUCLEOTIDE SEQUENCE</scope>
</reference>
<reference evidence="6" key="1">
    <citation type="journal article" date="2022" name="Int. J. Mol. Sci.">
        <title>Draft Genome of Tanacetum Coccineum: Genomic Comparison of Closely Related Tanacetum-Family Plants.</title>
        <authorList>
            <person name="Yamashiro T."/>
            <person name="Shiraishi A."/>
            <person name="Nakayama K."/>
            <person name="Satake H."/>
        </authorList>
    </citation>
    <scope>NUCLEOTIDE SEQUENCE</scope>
</reference>
<dbReference type="InterPro" id="IPR005162">
    <property type="entry name" value="Retrotrans_gag_dom"/>
</dbReference>
<proteinExistence type="predicted"/>
<dbReference type="InterPro" id="IPR025724">
    <property type="entry name" value="GAG-pre-integrase_dom"/>
</dbReference>
<dbReference type="Pfam" id="PF13976">
    <property type="entry name" value="gag_pre-integrs"/>
    <property type="match status" value="1"/>
</dbReference>
<evidence type="ECO:0000256" key="1">
    <source>
        <dbReference type="ARBA" id="ARBA00022723"/>
    </source>
</evidence>
<dbReference type="InterPro" id="IPR013103">
    <property type="entry name" value="RVT_2"/>
</dbReference>
<dbReference type="SUPFAM" id="SSF56672">
    <property type="entry name" value="DNA/RNA polymerases"/>
    <property type="match status" value="1"/>
</dbReference>
<dbReference type="PANTHER" id="PTHR42648:SF27">
    <property type="entry name" value="RNA-DIRECTED DNA POLYMERASE"/>
    <property type="match status" value="1"/>
</dbReference>
<keyword evidence="2" id="KW-0378">Hydrolase</keyword>
<feature type="domain" description="Reverse transcriptase Ty1/copia-type" evidence="4">
    <location>
        <begin position="547"/>
        <end position="731"/>
    </location>
</feature>
<name>A0ABQ5I6E6_9ASTR</name>
<dbReference type="Proteomes" id="UP001151760">
    <property type="component" value="Unassembled WGS sequence"/>
</dbReference>
<sequence length="1038" mass="118378">MAAAAQNTNNTNIRSILQQEKLTGPNFMNWYQNLRIVLRSEGKLAHLEHPLIPLPYPVASQAACDAYSALYDAQNEVACLMLGSMSPKLLRALKNYNAYDMIQELKTMFEEQAKQELFETVKAFHACKQEKGQSVSSYLLKIKSYFDTLERLGYVVPNELGVFHKKAETPAVLAIREEIIRQRTLSATTARSCVFGGEIVRPMKGLRESRKLKHGALSLYIGNGMRAAVEAIGSFDLILPSGLIFILDNYHFAPSVTGGVVSISRLVNNSYIHTFTNYGIFVLKDNVFYFNSILRDGIYEIDMHNLYPNVSSMFNVSNKRAKHALDSSYLWHCRLGHINKKRMDKLQRDGILQPTHDESLEKCKSCISGKMAHKPFLHQVERAKDLLGLMHTNVCGPFRTVSREDASYFITFTDDFSRYARILNMVPTKKVERTPYEIWHGKAPKLSYLRVWGCEAFVKRDAPDKLDPRSIKSTRIPQAPNRYGFYVDVEEYELGDLKEPPNYKATLLDHEFDKWLEAMNMEMQSMKDNQVWVLVDVPPNGRTIRNIRAIRILLAIAAFYDYEIWQMDVKTAFLNGYLSKDVYMAQPEGFMDPKHPNKVCKLQHFIYGLKQASRSWNKRFDVKIKKIGFSQNPDEWYVYLKASGSNATFLILYVDDILLMGNKVTMLQEVKSWLCKCFSMKDLGEAAYILGIKIIRNRSKRLIALSQSAHLEKILKIFLIENSKKVFTPMIEKLDYRKSQGAKTPNKDDTKSQMGYVFILNGEAMDWKNAKKSTIAMSSTEAEYINAVEASMEAVWMRKFIDGLGGVMPSNKIPMEMLCDNEPAIAIADDPDNNVADPFTKPMSYDKHYEHAMAIGIVPARRLISGGLDPVSPVIRLPIEHGINSGTRIGAMAGVDINTLTMEQYLALSRENEAPGVVKPEIRGNVNFEIKSQFMQELREETFFENKNEDAHDHVDRVLNIVSLFNILGVSQDAMLLHVFLFTLTGTAKRWVDRLTLGAVNTWGLFKKAFIQRYCPQSKTAKRLEDIHNFKQEIDESL</sequence>
<accession>A0ABQ5I6E6</accession>
<evidence type="ECO:0000313" key="7">
    <source>
        <dbReference type="Proteomes" id="UP001151760"/>
    </source>
</evidence>
<keyword evidence="1" id="KW-0479">Metal-binding</keyword>
<feature type="domain" description="GAG-pre-integrase" evidence="5">
    <location>
        <begin position="299"/>
        <end position="371"/>
    </location>
</feature>
<keyword evidence="7" id="KW-1185">Reference proteome</keyword>
<evidence type="ECO:0000256" key="2">
    <source>
        <dbReference type="ARBA" id="ARBA00022801"/>
    </source>
</evidence>
<dbReference type="PANTHER" id="PTHR42648">
    <property type="entry name" value="TRANSPOSASE, PUTATIVE-RELATED"/>
    <property type="match status" value="1"/>
</dbReference>
<dbReference type="Pfam" id="PF07727">
    <property type="entry name" value="RVT_2"/>
    <property type="match status" value="1"/>
</dbReference>